<evidence type="ECO:0000256" key="1">
    <source>
        <dbReference type="SAM" id="MobiDB-lite"/>
    </source>
</evidence>
<gene>
    <name evidence="2" type="ORF">M407DRAFT_21692</name>
</gene>
<protein>
    <submittedName>
        <fullName evidence="2">Uncharacterized protein</fullName>
    </submittedName>
</protein>
<evidence type="ECO:0000313" key="3">
    <source>
        <dbReference type="Proteomes" id="UP000054248"/>
    </source>
</evidence>
<dbReference type="HOGENOM" id="CLU_967072_0_0_1"/>
<accession>A0A0C3QPA7</accession>
<sequence>MPTPPTPKPTSSLFRSEHRLLTDASRIPIAIQQIEVPTNISTPVIADSGSEAFVASAPSDTANADTTCVEASFFPLPLRTPAPHRRKSTSHLQTRHTNATTFSHPLSQRRHSTGCVSIATQQIEVPTESLTPARPDSGSEALVASVPPDTGNANTPYAEANFFPLPLRTPAPHRRKSTSHLQTYHTNPTTFSHLLSQRRHSTGPELRHPPQHRAGSGMELERDDRADANINEVANPAEEDGIAEEGNTMPKEKFKYRRGGKRLTARKNRQRKQDEDQGNPEAGPSSAI</sequence>
<dbReference type="OrthoDB" id="3326230at2759"/>
<feature type="region of interest" description="Disordered" evidence="1">
    <location>
        <begin position="170"/>
        <end position="189"/>
    </location>
</feature>
<name>A0A0C3QPA7_9AGAM</name>
<dbReference type="Proteomes" id="UP000054248">
    <property type="component" value="Unassembled WGS sequence"/>
</dbReference>
<reference evidence="3" key="2">
    <citation type="submission" date="2015-01" db="EMBL/GenBank/DDBJ databases">
        <title>Evolutionary Origins and Diversification of the Mycorrhizal Mutualists.</title>
        <authorList>
            <consortium name="DOE Joint Genome Institute"/>
            <consortium name="Mycorrhizal Genomics Consortium"/>
            <person name="Kohler A."/>
            <person name="Kuo A."/>
            <person name="Nagy L.G."/>
            <person name="Floudas D."/>
            <person name="Copeland A."/>
            <person name="Barry K.W."/>
            <person name="Cichocki N."/>
            <person name="Veneault-Fourrey C."/>
            <person name="LaButti K."/>
            <person name="Lindquist E.A."/>
            <person name="Lipzen A."/>
            <person name="Lundell T."/>
            <person name="Morin E."/>
            <person name="Murat C."/>
            <person name="Riley R."/>
            <person name="Ohm R."/>
            <person name="Sun H."/>
            <person name="Tunlid A."/>
            <person name="Henrissat B."/>
            <person name="Grigoriev I.V."/>
            <person name="Hibbett D.S."/>
            <person name="Martin F."/>
        </authorList>
    </citation>
    <scope>NUCLEOTIDE SEQUENCE [LARGE SCALE GENOMIC DNA]</scope>
    <source>
        <strain evidence="3">MUT 4182</strain>
    </source>
</reference>
<reference evidence="2 3" key="1">
    <citation type="submission" date="2014-04" db="EMBL/GenBank/DDBJ databases">
        <authorList>
            <consortium name="DOE Joint Genome Institute"/>
            <person name="Kuo A."/>
            <person name="Girlanda M."/>
            <person name="Perotto S."/>
            <person name="Kohler A."/>
            <person name="Nagy L.G."/>
            <person name="Floudas D."/>
            <person name="Copeland A."/>
            <person name="Barry K.W."/>
            <person name="Cichocki N."/>
            <person name="Veneault-Fourrey C."/>
            <person name="LaButti K."/>
            <person name="Lindquist E.A."/>
            <person name="Lipzen A."/>
            <person name="Lundell T."/>
            <person name="Morin E."/>
            <person name="Murat C."/>
            <person name="Sun H."/>
            <person name="Tunlid A."/>
            <person name="Henrissat B."/>
            <person name="Grigoriev I.V."/>
            <person name="Hibbett D.S."/>
            <person name="Martin F."/>
            <person name="Nordberg H.P."/>
            <person name="Cantor M.N."/>
            <person name="Hua S.X."/>
        </authorList>
    </citation>
    <scope>NUCLEOTIDE SEQUENCE [LARGE SCALE GENOMIC DNA]</scope>
    <source>
        <strain evidence="2 3">MUT 4182</strain>
    </source>
</reference>
<organism evidence="2 3">
    <name type="scientific">Tulasnella calospora MUT 4182</name>
    <dbReference type="NCBI Taxonomy" id="1051891"/>
    <lineage>
        <taxon>Eukaryota</taxon>
        <taxon>Fungi</taxon>
        <taxon>Dikarya</taxon>
        <taxon>Basidiomycota</taxon>
        <taxon>Agaricomycotina</taxon>
        <taxon>Agaricomycetes</taxon>
        <taxon>Cantharellales</taxon>
        <taxon>Tulasnellaceae</taxon>
        <taxon>Tulasnella</taxon>
    </lineage>
</organism>
<keyword evidence="3" id="KW-1185">Reference proteome</keyword>
<evidence type="ECO:0000313" key="2">
    <source>
        <dbReference type="EMBL" id="KIO29119.1"/>
    </source>
</evidence>
<feature type="compositionally biased region" description="Basic residues" evidence="1">
    <location>
        <begin position="254"/>
        <end position="270"/>
    </location>
</feature>
<feature type="region of interest" description="Disordered" evidence="1">
    <location>
        <begin position="195"/>
        <end position="288"/>
    </location>
</feature>
<proteinExistence type="predicted"/>
<feature type="compositionally biased region" description="Polar residues" evidence="1">
    <location>
        <begin position="179"/>
        <end position="189"/>
    </location>
</feature>
<dbReference type="AlphaFoldDB" id="A0A0C3QPA7"/>
<dbReference type="EMBL" id="KN822986">
    <property type="protein sequence ID" value="KIO29119.1"/>
    <property type="molecule type" value="Genomic_DNA"/>
</dbReference>